<dbReference type="Proteomes" id="UP000887159">
    <property type="component" value="Unassembled WGS sequence"/>
</dbReference>
<comment type="caution">
    <text evidence="1">The sequence shown here is derived from an EMBL/GenBank/DDBJ whole genome shotgun (WGS) entry which is preliminary data.</text>
</comment>
<dbReference type="EMBL" id="BMAU01021175">
    <property type="protein sequence ID" value="GFX93614.1"/>
    <property type="molecule type" value="Genomic_DNA"/>
</dbReference>
<name>A0A8X6V580_TRICX</name>
<sequence length="89" mass="10150">MIIGLSMSRTANLVGVLRTTVLRVITAYMHLRIVSSAKHNSGQKLKLKDRDRWVLKSPQKTQDYTDADNVRDEYPPSRTLYALKLFNGS</sequence>
<dbReference type="AlphaFoldDB" id="A0A8X6V580"/>
<evidence type="ECO:0000313" key="2">
    <source>
        <dbReference type="Proteomes" id="UP000887159"/>
    </source>
</evidence>
<keyword evidence="2" id="KW-1185">Reference proteome</keyword>
<accession>A0A8X6V580</accession>
<evidence type="ECO:0000313" key="1">
    <source>
        <dbReference type="EMBL" id="GFX93614.1"/>
    </source>
</evidence>
<gene>
    <name evidence="1" type="ORF">TNCV_1587911</name>
</gene>
<protein>
    <submittedName>
        <fullName evidence="1">Uncharacterized protein</fullName>
    </submittedName>
</protein>
<reference evidence="1" key="1">
    <citation type="submission" date="2020-08" db="EMBL/GenBank/DDBJ databases">
        <title>Multicomponent nature underlies the extraordinary mechanical properties of spider dragline silk.</title>
        <authorList>
            <person name="Kono N."/>
            <person name="Nakamura H."/>
            <person name="Mori M."/>
            <person name="Yoshida Y."/>
            <person name="Ohtoshi R."/>
            <person name="Malay A.D."/>
            <person name="Moran D.A.P."/>
            <person name="Tomita M."/>
            <person name="Numata K."/>
            <person name="Arakawa K."/>
        </authorList>
    </citation>
    <scope>NUCLEOTIDE SEQUENCE</scope>
</reference>
<organism evidence="1 2">
    <name type="scientific">Trichonephila clavipes</name>
    <name type="common">Golden silk orbweaver</name>
    <name type="synonym">Nephila clavipes</name>
    <dbReference type="NCBI Taxonomy" id="2585209"/>
    <lineage>
        <taxon>Eukaryota</taxon>
        <taxon>Metazoa</taxon>
        <taxon>Ecdysozoa</taxon>
        <taxon>Arthropoda</taxon>
        <taxon>Chelicerata</taxon>
        <taxon>Arachnida</taxon>
        <taxon>Araneae</taxon>
        <taxon>Araneomorphae</taxon>
        <taxon>Entelegynae</taxon>
        <taxon>Araneoidea</taxon>
        <taxon>Nephilidae</taxon>
        <taxon>Trichonephila</taxon>
    </lineage>
</organism>
<proteinExistence type="predicted"/>